<dbReference type="GO" id="GO:0005664">
    <property type="term" value="C:nuclear origin of replication recognition complex"/>
    <property type="evidence" value="ECO:0007669"/>
    <property type="project" value="InterPro"/>
</dbReference>
<feature type="compositionally biased region" description="Basic and acidic residues" evidence="6">
    <location>
        <begin position="229"/>
        <end position="245"/>
    </location>
</feature>
<organism evidence="8 9">
    <name type="scientific">Babjeviella inositovora NRRL Y-12698</name>
    <dbReference type="NCBI Taxonomy" id="984486"/>
    <lineage>
        <taxon>Eukaryota</taxon>
        <taxon>Fungi</taxon>
        <taxon>Dikarya</taxon>
        <taxon>Ascomycota</taxon>
        <taxon>Saccharomycotina</taxon>
        <taxon>Pichiomycetes</taxon>
        <taxon>Serinales incertae sedis</taxon>
        <taxon>Babjeviella</taxon>
    </lineage>
</organism>
<dbReference type="InterPro" id="IPR016811">
    <property type="entry name" value="ORC6_fun"/>
</dbReference>
<dbReference type="PIRSF" id="PIRSF022941">
    <property type="entry name" value="ORC6_fun"/>
    <property type="match status" value="1"/>
</dbReference>
<comment type="subcellular location">
    <subcellularLocation>
        <location evidence="1">Nucleus</location>
    </subcellularLocation>
</comment>
<evidence type="ECO:0000313" key="8">
    <source>
        <dbReference type="EMBL" id="ODQ82636.1"/>
    </source>
</evidence>
<feature type="domain" description="ORC6 first cyclin-like" evidence="7">
    <location>
        <begin position="10"/>
        <end position="97"/>
    </location>
</feature>
<dbReference type="OrthoDB" id="5367324at2759"/>
<keyword evidence="5" id="KW-0539">Nucleus</keyword>
<dbReference type="PRINTS" id="PR00929">
    <property type="entry name" value="ATHOOK"/>
</dbReference>
<dbReference type="EMBL" id="KV454426">
    <property type="protein sequence ID" value="ODQ82636.1"/>
    <property type="molecule type" value="Genomic_DNA"/>
</dbReference>
<comment type="similarity">
    <text evidence="2">Belongs to the ORC6 family.</text>
</comment>
<keyword evidence="4" id="KW-0238">DNA-binding</keyword>
<dbReference type="GO" id="GO:0003677">
    <property type="term" value="F:DNA binding"/>
    <property type="evidence" value="ECO:0007669"/>
    <property type="project" value="UniProtKB-KW"/>
</dbReference>
<dbReference type="GeneID" id="30145360"/>
<dbReference type="GO" id="GO:0006260">
    <property type="term" value="P:DNA replication"/>
    <property type="evidence" value="ECO:0007669"/>
    <property type="project" value="UniProtKB-KW"/>
</dbReference>
<keyword evidence="3" id="KW-0235">DNA replication</keyword>
<feature type="region of interest" description="Disordered" evidence="6">
    <location>
        <begin position="140"/>
        <end position="290"/>
    </location>
</feature>
<dbReference type="RefSeq" id="XP_018987964.1">
    <property type="nucleotide sequence ID" value="XM_019127507.1"/>
</dbReference>
<dbReference type="Pfam" id="PF05460">
    <property type="entry name" value="ORC6"/>
    <property type="match status" value="1"/>
</dbReference>
<evidence type="ECO:0000256" key="4">
    <source>
        <dbReference type="ARBA" id="ARBA00023125"/>
    </source>
</evidence>
<keyword evidence="9" id="KW-1185">Reference proteome</keyword>
<evidence type="ECO:0000256" key="5">
    <source>
        <dbReference type="ARBA" id="ARBA00023242"/>
    </source>
</evidence>
<proteinExistence type="inferred from homology"/>
<evidence type="ECO:0000256" key="6">
    <source>
        <dbReference type="SAM" id="MobiDB-lite"/>
    </source>
</evidence>
<feature type="region of interest" description="Disordered" evidence="6">
    <location>
        <begin position="101"/>
        <end position="128"/>
    </location>
</feature>
<name>A0A1E3QYE8_9ASCO</name>
<sequence length="461" mass="51619">MSSQLIKNALLDVIPTFEGPFPPQLVSYTDTLYNTTSQKLGNLKSLEFARLHVCAYLAVELLRAKLDLPEPRTNKVPVPPRKLQPLLQDFRAAIFSKSAPVSPAKRSAPSTPLKFPKRPHGSSSTADGTVSPLLQRLLEEGNQDDVITPLKRGPGRPRLSQTPLLSVSKRSEMSPFNDESPFRDVDSPVQSPRRGPGRPRRDSAVDSLEADASPRRGPGRPRKQSSPVKDGEPVKRGPGRPRKDNSPLVLPSKGALPLTPKRGPGRPKKSESPFYAEIGTSPLKKPQTPNKLAGDFAQILSPLKRINEKVRSDEVIALCNKFKLPQEAALGILASFRKYGNRIKNEWAILCGLIAIAYFRIFKTYIAANVGARNRFLERLHQYQRGGLIKPQMVQWIKFTEELCACEKWVRNLELKYNYRLDYDVIKGSMILPAMRYSGAAISSEYEEWKHKLMNDLDLIE</sequence>
<accession>A0A1E3QYE8</accession>
<dbReference type="AlphaFoldDB" id="A0A1E3QYE8"/>
<protein>
    <recommendedName>
        <fullName evidence="7">ORC6 first cyclin-like domain-containing protein</fullName>
    </recommendedName>
</protein>
<dbReference type="SMART" id="SM00384">
    <property type="entry name" value="AT_hook"/>
    <property type="match status" value="4"/>
</dbReference>
<dbReference type="Proteomes" id="UP000094336">
    <property type="component" value="Unassembled WGS sequence"/>
</dbReference>
<evidence type="ECO:0000313" key="9">
    <source>
        <dbReference type="Proteomes" id="UP000094336"/>
    </source>
</evidence>
<evidence type="ECO:0000256" key="1">
    <source>
        <dbReference type="ARBA" id="ARBA00004123"/>
    </source>
</evidence>
<dbReference type="InterPro" id="IPR017956">
    <property type="entry name" value="AT_hook_DNA-bd_motif"/>
</dbReference>
<reference evidence="9" key="1">
    <citation type="submission" date="2016-05" db="EMBL/GenBank/DDBJ databases">
        <title>Comparative genomics of biotechnologically important yeasts.</title>
        <authorList>
            <consortium name="DOE Joint Genome Institute"/>
            <person name="Riley R."/>
            <person name="Haridas S."/>
            <person name="Wolfe K.H."/>
            <person name="Lopes M.R."/>
            <person name="Hittinger C.T."/>
            <person name="Goker M."/>
            <person name="Salamov A."/>
            <person name="Wisecaver J."/>
            <person name="Long T.M."/>
            <person name="Aerts A.L."/>
            <person name="Barry K."/>
            <person name="Choi C."/>
            <person name="Clum A."/>
            <person name="Coughlan A.Y."/>
            <person name="Deshpande S."/>
            <person name="Douglass A.P."/>
            <person name="Hanson S.J."/>
            <person name="Klenk H.-P."/>
            <person name="Labutti K."/>
            <person name="Lapidus A."/>
            <person name="Lindquist E."/>
            <person name="Lipzen A."/>
            <person name="Meier-Kolthoff J.P."/>
            <person name="Ohm R.A."/>
            <person name="Otillar R.P."/>
            <person name="Pangilinan J."/>
            <person name="Peng Y."/>
            <person name="Rokas A."/>
            <person name="Rosa C.A."/>
            <person name="Scheuner C."/>
            <person name="Sibirny A.A."/>
            <person name="Slot J.C."/>
            <person name="Stielow J.B."/>
            <person name="Sun H."/>
            <person name="Kurtzman C.P."/>
            <person name="Blackwell M."/>
            <person name="Grigoriev I.V."/>
            <person name="Jeffries T.W."/>
        </authorList>
    </citation>
    <scope>NUCLEOTIDE SEQUENCE [LARGE SCALE GENOMIC DNA]</scope>
    <source>
        <strain evidence="9">NRRL Y-12698</strain>
    </source>
</reference>
<gene>
    <name evidence="8" type="ORF">BABINDRAFT_159182</name>
</gene>
<evidence type="ECO:0000259" key="7">
    <source>
        <dbReference type="Pfam" id="PF05460"/>
    </source>
</evidence>
<evidence type="ECO:0000256" key="2">
    <source>
        <dbReference type="ARBA" id="ARBA00010840"/>
    </source>
</evidence>
<dbReference type="InterPro" id="IPR008721">
    <property type="entry name" value="ORC6_cyclin_first"/>
</dbReference>
<dbReference type="STRING" id="984486.A0A1E3QYE8"/>
<evidence type="ECO:0000256" key="3">
    <source>
        <dbReference type="ARBA" id="ARBA00022705"/>
    </source>
</evidence>